<sequence length="85" mass="9980">MAVNKYKESMIKICENLQADKQKLKNTVVDIFVRRQGHLYDNTLESYNDFEMTVTIQIIQYQFTSIKNLPPVPVTPPVWQVFDIT</sequence>
<protein>
    <submittedName>
        <fullName evidence="1">Uncharacterized protein</fullName>
    </submittedName>
</protein>
<proteinExistence type="predicted"/>
<comment type="caution">
    <text evidence="1">The sequence shown here is derived from an EMBL/GenBank/DDBJ whole genome shotgun (WGS) entry which is preliminary data.</text>
</comment>
<evidence type="ECO:0000313" key="1">
    <source>
        <dbReference type="EMBL" id="KAK6624659.1"/>
    </source>
</evidence>
<organism evidence="1 2">
    <name type="scientific">Polyplax serrata</name>
    <name type="common">Common mouse louse</name>
    <dbReference type="NCBI Taxonomy" id="468196"/>
    <lineage>
        <taxon>Eukaryota</taxon>
        <taxon>Metazoa</taxon>
        <taxon>Ecdysozoa</taxon>
        <taxon>Arthropoda</taxon>
        <taxon>Hexapoda</taxon>
        <taxon>Insecta</taxon>
        <taxon>Pterygota</taxon>
        <taxon>Neoptera</taxon>
        <taxon>Paraneoptera</taxon>
        <taxon>Psocodea</taxon>
        <taxon>Troctomorpha</taxon>
        <taxon>Phthiraptera</taxon>
        <taxon>Anoplura</taxon>
        <taxon>Polyplacidae</taxon>
        <taxon>Polyplax</taxon>
    </lineage>
</organism>
<reference evidence="1 2" key="1">
    <citation type="submission" date="2023-09" db="EMBL/GenBank/DDBJ databases">
        <title>Genomes of two closely related lineages of the louse Polyplax serrata with different host specificities.</title>
        <authorList>
            <person name="Martinu J."/>
            <person name="Tarabai H."/>
            <person name="Stefka J."/>
            <person name="Hypsa V."/>
        </authorList>
    </citation>
    <scope>NUCLEOTIDE SEQUENCE [LARGE SCALE GENOMIC DNA]</scope>
    <source>
        <strain evidence="1">98ZLc_SE</strain>
    </source>
</reference>
<name>A0ABR1AQK5_POLSC</name>
<dbReference type="EMBL" id="JAWJWF010000046">
    <property type="protein sequence ID" value="KAK6624659.1"/>
    <property type="molecule type" value="Genomic_DNA"/>
</dbReference>
<keyword evidence="2" id="KW-1185">Reference proteome</keyword>
<evidence type="ECO:0000313" key="2">
    <source>
        <dbReference type="Proteomes" id="UP001359485"/>
    </source>
</evidence>
<accession>A0ABR1AQK5</accession>
<dbReference type="Proteomes" id="UP001359485">
    <property type="component" value="Unassembled WGS sequence"/>
</dbReference>
<gene>
    <name evidence="1" type="ORF">RUM44_011518</name>
</gene>